<name>A0A8T2RSV3_CERRI</name>
<dbReference type="AlphaFoldDB" id="A0A8T2RSV3"/>
<evidence type="ECO:0000313" key="2">
    <source>
        <dbReference type="EMBL" id="KAH7298727.1"/>
    </source>
</evidence>
<keyword evidence="3" id="KW-1185">Reference proteome</keyword>
<proteinExistence type="predicted"/>
<accession>A0A8T2RSV3</accession>
<protein>
    <submittedName>
        <fullName evidence="2">Uncharacterized protein</fullName>
    </submittedName>
</protein>
<dbReference type="EMBL" id="CM035430">
    <property type="protein sequence ID" value="KAH7298727.1"/>
    <property type="molecule type" value="Genomic_DNA"/>
</dbReference>
<gene>
    <name evidence="2" type="ORF">KP509_25G056600</name>
</gene>
<dbReference type="Proteomes" id="UP000825935">
    <property type="component" value="Chromosome 25"/>
</dbReference>
<keyword evidence="1" id="KW-0732">Signal</keyword>
<feature type="chain" id="PRO_5035840706" evidence="1">
    <location>
        <begin position="35"/>
        <end position="161"/>
    </location>
</feature>
<evidence type="ECO:0000313" key="3">
    <source>
        <dbReference type="Proteomes" id="UP000825935"/>
    </source>
</evidence>
<reference evidence="2" key="1">
    <citation type="submission" date="2021-08" db="EMBL/GenBank/DDBJ databases">
        <title>WGS assembly of Ceratopteris richardii.</title>
        <authorList>
            <person name="Marchant D.B."/>
            <person name="Chen G."/>
            <person name="Jenkins J."/>
            <person name="Shu S."/>
            <person name="Leebens-Mack J."/>
            <person name="Grimwood J."/>
            <person name="Schmutz J."/>
            <person name="Soltis P."/>
            <person name="Soltis D."/>
            <person name="Chen Z.-H."/>
        </authorList>
    </citation>
    <scope>NUCLEOTIDE SEQUENCE</scope>
    <source>
        <strain evidence="2">Whitten #5841</strain>
        <tissue evidence="2">Leaf</tissue>
    </source>
</reference>
<comment type="caution">
    <text evidence="2">The sequence shown here is derived from an EMBL/GenBank/DDBJ whole genome shotgun (WGS) entry which is preliminary data.</text>
</comment>
<feature type="signal peptide" evidence="1">
    <location>
        <begin position="1"/>
        <end position="34"/>
    </location>
</feature>
<sequence length="161" mass="17646">MDHSRHPQVLNVHPSPILRTLALVVAIFSSTVECRKVPTSPLSEEEAELLVISKAKAFAEQTAVPKVNNEQQLFKSFPPSESFAKEVSARTWRLRALWVSVIGKDPAEMHQLGSSSKATRLARVSFHPTGMKSPSIDALTEAARQVPGGPDPLHHEEEPSP</sequence>
<organism evidence="2 3">
    <name type="scientific">Ceratopteris richardii</name>
    <name type="common">Triangle waterfern</name>
    <dbReference type="NCBI Taxonomy" id="49495"/>
    <lineage>
        <taxon>Eukaryota</taxon>
        <taxon>Viridiplantae</taxon>
        <taxon>Streptophyta</taxon>
        <taxon>Embryophyta</taxon>
        <taxon>Tracheophyta</taxon>
        <taxon>Polypodiopsida</taxon>
        <taxon>Polypodiidae</taxon>
        <taxon>Polypodiales</taxon>
        <taxon>Pteridineae</taxon>
        <taxon>Pteridaceae</taxon>
        <taxon>Parkerioideae</taxon>
        <taxon>Ceratopteris</taxon>
    </lineage>
</organism>
<evidence type="ECO:0000256" key="1">
    <source>
        <dbReference type="SAM" id="SignalP"/>
    </source>
</evidence>